<dbReference type="PANTHER" id="PTHR43667:SF1">
    <property type="entry name" value="CYCLOPROPANE-FATTY-ACYL-PHOSPHOLIPID SYNTHASE"/>
    <property type="match status" value="1"/>
</dbReference>
<evidence type="ECO:0000313" key="7">
    <source>
        <dbReference type="Proteomes" id="UP001158598"/>
    </source>
</evidence>
<proteinExistence type="inferred from homology"/>
<evidence type="ECO:0000256" key="3">
    <source>
        <dbReference type="ARBA" id="ARBA00022679"/>
    </source>
</evidence>
<dbReference type="NCBIfam" id="NF008686">
    <property type="entry name" value="PRK11705.1"/>
    <property type="match status" value="1"/>
</dbReference>
<name>A0AA35XU72_METCP</name>
<evidence type="ECO:0000313" key="6">
    <source>
        <dbReference type="EMBL" id="CAI8844732.1"/>
    </source>
</evidence>
<dbReference type="InterPro" id="IPR050723">
    <property type="entry name" value="CFA/CMAS"/>
</dbReference>
<keyword evidence="3 6" id="KW-0808">Transferase</keyword>
<gene>
    <name evidence="6" type="primary">cfa</name>
    <name evidence="6" type="ORF">MCNOR_2379</name>
</gene>
<evidence type="ECO:0000256" key="5">
    <source>
        <dbReference type="ARBA" id="ARBA00023098"/>
    </source>
</evidence>
<dbReference type="GO" id="GO:0006629">
    <property type="term" value="P:lipid metabolic process"/>
    <property type="evidence" value="ECO:0007669"/>
    <property type="project" value="UniProtKB-KW"/>
</dbReference>
<dbReference type="GO" id="GO:0032259">
    <property type="term" value="P:methylation"/>
    <property type="evidence" value="ECO:0007669"/>
    <property type="project" value="UniProtKB-KW"/>
</dbReference>
<accession>A0AA35XU72</accession>
<keyword evidence="5" id="KW-0443">Lipid metabolism</keyword>
<organism evidence="6 7">
    <name type="scientific">Methylococcus capsulatus</name>
    <dbReference type="NCBI Taxonomy" id="414"/>
    <lineage>
        <taxon>Bacteria</taxon>
        <taxon>Pseudomonadati</taxon>
        <taxon>Pseudomonadota</taxon>
        <taxon>Gammaproteobacteria</taxon>
        <taxon>Methylococcales</taxon>
        <taxon>Methylococcaceae</taxon>
        <taxon>Methylococcus</taxon>
    </lineage>
</organism>
<dbReference type="RefSeq" id="WP_218798092.1">
    <property type="nucleotide sequence ID" value="NZ_CP079096.1"/>
</dbReference>
<protein>
    <submittedName>
        <fullName evidence="6">Cyclopropane fatty acyl phospholipid synthase</fullName>
        <ecNumber evidence="6">2.1.1.79</ecNumber>
    </submittedName>
</protein>
<sequence>MPINTLESSPWRGSRHDFCRERLEPLLDQAGIRINGDRPWDIRVHDPAFFRRMFADASLGLGESYVDGWWDCDRIDEFICRIIRAGLADRFRSWRDAVAALQARLFNLQHAARAFHVGQRHYDIGNDLYGCMLDRRMIYSCGYWKDATTLDEAQEAKLDLVFRKIGLEPGMRVLDIGCGWGGAARFAAEKYGVEVYGVTVSAEQARYAREICQGLPVTIELKDYRDIEGHFDRAYSLGMFEHVGCKNYGTYMKLVADRLPDDGLFLLHTIGINTSDNHGNPWVDRYIFPNSMLPSIAQIGTATENRLVMEDWQNFGPDYDRTLLTWYDRFERHWPSLRPRYGDRFYRMWRFYLLSFAGAFRARYIQLWQIVLSPKGLTRRYDAPR</sequence>
<dbReference type="AlphaFoldDB" id="A0AA35XU72"/>
<evidence type="ECO:0000256" key="1">
    <source>
        <dbReference type="ARBA" id="ARBA00010815"/>
    </source>
</evidence>
<dbReference type="GO" id="GO:0008825">
    <property type="term" value="F:cyclopropane-fatty-acyl-phospholipid synthase activity"/>
    <property type="evidence" value="ECO:0007669"/>
    <property type="project" value="UniProtKB-EC"/>
</dbReference>
<evidence type="ECO:0000256" key="4">
    <source>
        <dbReference type="ARBA" id="ARBA00022691"/>
    </source>
</evidence>
<evidence type="ECO:0000256" key="2">
    <source>
        <dbReference type="ARBA" id="ARBA00022603"/>
    </source>
</evidence>
<dbReference type="CDD" id="cd02440">
    <property type="entry name" value="AdoMet_MTases"/>
    <property type="match status" value="1"/>
</dbReference>
<dbReference type="InterPro" id="IPR003333">
    <property type="entry name" value="CMAS"/>
</dbReference>
<dbReference type="Pfam" id="PF02353">
    <property type="entry name" value="CMAS"/>
    <property type="match status" value="1"/>
</dbReference>
<keyword evidence="4" id="KW-0949">S-adenosyl-L-methionine</keyword>
<comment type="similarity">
    <text evidence="1">Belongs to the CFA/CMAS family.</text>
</comment>
<dbReference type="EMBL" id="OX458332">
    <property type="protein sequence ID" value="CAI8844732.1"/>
    <property type="molecule type" value="Genomic_DNA"/>
</dbReference>
<dbReference type="Proteomes" id="UP001158598">
    <property type="component" value="Chromosome"/>
</dbReference>
<dbReference type="PANTHER" id="PTHR43667">
    <property type="entry name" value="CYCLOPROPANE-FATTY-ACYL-PHOSPHOLIPID SYNTHASE"/>
    <property type="match status" value="1"/>
</dbReference>
<dbReference type="EC" id="2.1.1.79" evidence="6"/>
<keyword evidence="2 6" id="KW-0489">Methyltransferase</keyword>
<dbReference type="PIRSF" id="PIRSF003085">
    <property type="entry name" value="CMAS"/>
    <property type="match status" value="1"/>
</dbReference>
<reference evidence="6" key="1">
    <citation type="submission" date="2023-03" db="EMBL/GenBank/DDBJ databases">
        <authorList>
            <person name="Pearce D."/>
        </authorList>
    </citation>
    <scope>NUCLEOTIDE SEQUENCE</scope>
    <source>
        <strain evidence="6">Mc</strain>
    </source>
</reference>